<feature type="region of interest" description="Disordered" evidence="1">
    <location>
        <begin position="36"/>
        <end position="328"/>
    </location>
</feature>
<evidence type="ECO:0008006" key="5">
    <source>
        <dbReference type="Google" id="ProtNLM"/>
    </source>
</evidence>
<keyword evidence="2" id="KW-0812">Transmembrane</keyword>
<evidence type="ECO:0000313" key="3">
    <source>
        <dbReference type="EMBL" id="EQC28105.1"/>
    </source>
</evidence>
<protein>
    <recommendedName>
        <fullName evidence="5">Mucin-like domain-containing protein</fullName>
    </recommendedName>
</protein>
<dbReference type="OrthoDB" id="10619674at2759"/>
<evidence type="ECO:0000256" key="1">
    <source>
        <dbReference type="SAM" id="MobiDB-lite"/>
    </source>
</evidence>
<proteinExistence type="predicted"/>
<feature type="compositionally biased region" description="Basic and acidic residues" evidence="1">
    <location>
        <begin position="242"/>
        <end position="261"/>
    </location>
</feature>
<dbReference type="AlphaFoldDB" id="T0Q3V7"/>
<dbReference type="VEuPathDB" id="FungiDB:SDRG_14197"/>
<gene>
    <name evidence="3" type="ORF">SDRG_14197</name>
</gene>
<organism evidence="3 4">
    <name type="scientific">Saprolegnia diclina (strain VS20)</name>
    <dbReference type="NCBI Taxonomy" id="1156394"/>
    <lineage>
        <taxon>Eukaryota</taxon>
        <taxon>Sar</taxon>
        <taxon>Stramenopiles</taxon>
        <taxon>Oomycota</taxon>
        <taxon>Saprolegniomycetes</taxon>
        <taxon>Saprolegniales</taxon>
        <taxon>Saprolegniaceae</taxon>
        <taxon>Saprolegnia</taxon>
    </lineage>
</organism>
<dbReference type="STRING" id="1156394.T0Q3V7"/>
<feature type="transmembrane region" description="Helical" evidence="2">
    <location>
        <begin position="486"/>
        <end position="505"/>
    </location>
</feature>
<accession>T0Q3V7</accession>
<reference evidence="3 4" key="1">
    <citation type="submission" date="2012-04" db="EMBL/GenBank/DDBJ databases">
        <title>The Genome Sequence of Saprolegnia declina VS20.</title>
        <authorList>
            <consortium name="The Broad Institute Genome Sequencing Platform"/>
            <person name="Russ C."/>
            <person name="Nusbaum C."/>
            <person name="Tyler B."/>
            <person name="van West P."/>
            <person name="Dieguez-Uribeondo J."/>
            <person name="de Bruijn I."/>
            <person name="Tripathy S."/>
            <person name="Jiang R."/>
            <person name="Young S.K."/>
            <person name="Zeng Q."/>
            <person name="Gargeya S."/>
            <person name="Fitzgerald M."/>
            <person name="Haas B."/>
            <person name="Abouelleil A."/>
            <person name="Alvarado L."/>
            <person name="Arachchi H.M."/>
            <person name="Berlin A."/>
            <person name="Chapman S.B."/>
            <person name="Goldberg J."/>
            <person name="Griggs A."/>
            <person name="Gujja S."/>
            <person name="Hansen M."/>
            <person name="Howarth C."/>
            <person name="Imamovic A."/>
            <person name="Larimer J."/>
            <person name="McCowen C."/>
            <person name="Montmayeur A."/>
            <person name="Murphy C."/>
            <person name="Neiman D."/>
            <person name="Pearson M."/>
            <person name="Priest M."/>
            <person name="Roberts A."/>
            <person name="Saif S."/>
            <person name="Shea T."/>
            <person name="Sisk P."/>
            <person name="Sykes S."/>
            <person name="Wortman J."/>
            <person name="Nusbaum C."/>
            <person name="Birren B."/>
        </authorList>
    </citation>
    <scope>NUCLEOTIDE SEQUENCE [LARGE SCALE GENOMIC DNA]</scope>
    <source>
        <strain evidence="3 4">VS20</strain>
    </source>
</reference>
<evidence type="ECO:0000313" key="4">
    <source>
        <dbReference type="Proteomes" id="UP000030762"/>
    </source>
</evidence>
<feature type="compositionally biased region" description="Low complexity" evidence="1">
    <location>
        <begin position="126"/>
        <end position="168"/>
    </location>
</feature>
<feature type="compositionally biased region" description="Basic and acidic residues" evidence="1">
    <location>
        <begin position="316"/>
        <end position="328"/>
    </location>
</feature>
<evidence type="ECO:0000256" key="2">
    <source>
        <dbReference type="SAM" id="Phobius"/>
    </source>
</evidence>
<sequence length="531" mass="56151">MTDKSDVLLDDCHLLRNVGRPGYEYLMDSRRVDESMYPTAPTAGQYDASKPANSAYDRPPSSGAYAAPSTSPPSGAYGNPSTSPPSSGHGTPTSPPSNGYGSPTTSSPSGYGKPANSPSSGYGKATSTPTSPPSSGYGKSTSPPSGYGKPTSPPSSGYGKPTSPPSSGYDRPTSPPSSGYGKPTSPPSSGYDRPTSRPSNGYDRPTSPPSNGYGRPTSPPSSGYGKPTRPPSAGYGRPTKAPSDKYGKPSGDKGRGARYDGNDGPGSPGKGKPSRYGDDYGTPTKTEKPSSYGSTEPPCESLKPRPKYSDSTDQSNRGRDAKTHYRESLVEEAKPSQCGDCTGCYSGASGTCLGEYSPRLCWTAGLTWCGAPAAPPAPTPANWDNISWGPKPEWAPFGLEWPPRASYFTDSYSYADGEWVEAGDSPAQTKSCTPDPRYEHLSRPAWYPPQLSWPPLSCGDFWDTAPAPPTSLALTDRGLALLKTNMVPLVSGCALVVVALGVAFVRRSLRRHRERREQELYEDNSHYQPLL</sequence>
<name>T0Q3V7_SAPDV</name>
<dbReference type="InParanoid" id="T0Q3V7"/>
<dbReference type="OMA" id="ANWDNIS"/>
<dbReference type="EMBL" id="JH767199">
    <property type="protein sequence ID" value="EQC28105.1"/>
    <property type="molecule type" value="Genomic_DNA"/>
</dbReference>
<dbReference type="GeneID" id="19954924"/>
<feature type="compositionally biased region" description="Low complexity" evidence="1">
    <location>
        <begin position="78"/>
        <end position="112"/>
    </location>
</feature>
<keyword evidence="2" id="KW-1133">Transmembrane helix</keyword>
<dbReference type="Proteomes" id="UP000030762">
    <property type="component" value="Unassembled WGS sequence"/>
</dbReference>
<dbReference type="eggNOG" id="ENOG502QTFH">
    <property type="taxonomic scope" value="Eukaryota"/>
</dbReference>
<keyword evidence="2" id="KW-0472">Membrane</keyword>
<keyword evidence="4" id="KW-1185">Reference proteome</keyword>
<dbReference type="RefSeq" id="XP_008618530.1">
    <property type="nucleotide sequence ID" value="XM_008620308.1"/>
</dbReference>